<dbReference type="Gene3D" id="2.40.420.20">
    <property type="match status" value="1"/>
</dbReference>
<evidence type="ECO:0000259" key="4">
    <source>
        <dbReference type="Pfam" id="PF25876"/>
    </source>
</evidence>
<protein>
    <submittedName>
        <fullName evidence="8">Efflux RND transporter periplasmic adaptor subunit</fullName>
    </submittedName>
</protein>
<feature type="domain" description="Multidrug resistance protein MdtA-like barrel-sandwich hybrid" evidence="5">
    <location>
        <begin position="26"/>
        <end position="168"/>
    </location>
</feature>
<dbReference type="Proteomes" id="UP001595848">
    <property type="component" value="Unassembled WGS sequence"/>
</dbReference>
<dbReference type="InterPro" id="IPR058624">
    <property type="entry name" value="MdtA-like_HH"/>
</dbReference>
<sequence>MVGVVTAQPESTPLVKNLVGRLSAFRSADVNARVAGVLLKRAYVEGSEVKKGQLLFEIDPAPLKAALASAQAQLAKDQAILGQSRADFARYQRLHQQKSIAEQTYTDQKFLVQQNEATVKADQASVQTARINLGYAYVTSPIDGRAGQQQVTEGALVGQGSATLLTTVSQLDPLYVNFTIGVNDLNELQTAAERGDIQLAEPNKTTVKITLPDGTPYSESGTVDFSAPTVDPSTGSITLRALLPNPKFRLLPGTYVTLKMAMGVRHNAFLIPQAAVQRDITGTYVLVVGKDGTVAHRNVTTDGTHGVDWVITSGLNAGDPVIVSGLQTVQIGGKAKTEPWQPPSSAAKAKGAAGASATASGSK</sequence>
<dbReference type="Gene3D" id="2.40.50.100">
    <property type="match status" value="1"/>
</dbReference>
<evidence type="ECO:0000256" key="2">
    <source>
        <dbReference type="ARBA" id="ARBA00009477"/>
    </source>
</evidence>
<evidence type="ECO:0000259" key="7">
    <source>
        <dbReference type="Pfam" id="PF25967"/>
    </source>
</evidence>
<dbReference type="Pfam" id="PF25944">
    <property type="entry name" value="Beta-barrel_RND"/>
    <property type="match status" value="1"/>
</dbReference>
<dbReference type="InterPro" id="IPR058626">
    <property type="entry name" value="MdtA-like_b-barrel"/>
</dbReference>
<organism evidence="8 9">
    <name type="scientific">Candidimonas humi</name>
    <dbReference type="NCBI Taxonomy" id="683355"/>
    <lineage>
        <taxon>Bacteria</taxon>
        <taxon>Pseudomonadati</taxon>
        <taxon>Pseudomonadota</taxon>
        <taxon>Betaproteobacteria</taxon>
        <taxon>Burkholderiales</taxon>
        <taxon>Alcaligenaceae</taxon>
        <taxon>Candidimonas</taxon>
    </lineage>
</organism>
<dbReference type="InterPro" id="IPR006143">
    <property type="entry name" value="RND_pump_MFP"/>
</dbReference>
<dbReference type="EMBL" id="JBHSBV010000007">
    <property type="protein sequence ID" value="MFC4202934.1"/>
    <property type="molecule type" value="Genomic_DNA"/>
</dbReference>
<feature type="domain" description="Multidrug resistance protein MdtA-like beta-barrel" evidence="6">
    <location>
        <begin position="173"/>
        <end position="263"/>
    </location>
</feature>
<keyword evidence="9" id="KW-1185">Reference proteome</keyword>
<dbReference type="NCBIfam" id="TIGR01730">
    <property type="entry name" value="RND_mfp"/>
    <property type="match status" value="1"/>
</dbReference>
<reference evidence="9" key="1">
    <citation type="journal article" date="2019" name="Int. J. Syst. Evol. Microbiol.">
        <title>The Global Catalogue of Microorganisms (GCM) 10K type strain sequencing project: providing services to taxonomists for standard genome sequencing and annotation.</title>
        <authorList>
            <consortium name="The Broad Institute Genomics Platform"/>
            <consortium name="The Broad Institute Genome Sequencing Center for Infectious Disease"/>
            <person name="Wu L."/>
            <person name="Ma J."/>
        </authorList>
    </citation>
    <scope>NUCLEOTIDE SEQUENCE [LARGE SCALE GENOMIC DNA]</scope>
    <source>
        <strain evidence="9">LMG 24813</strain>
    </source>
</reference>
<feature type="domain" description="Multidrug resistance protein MdtA-like C-terminal permuted SH3" evidence="7">
    <location>
        <begin position="267"/>
        <end position="328"/>
    </location>
</feature>
<comment type="caution">
    <text evidence="8">The sequence shown here is derived from an EMBL/GenBank/DDBJ whole genome shotgun (WGS) entry which is preliminary data.</text>
</comment>
<comment type="similarity">
    <text evidence="2">Belongs to the membrane fusion protein (MFP) (TC 8.A.1) family.</text>
</comment>
<feature type="domain" description="Multidrug resistance protein MdtA-like alpha-helical hairpin" evidence="4">
    <location>
        <begin position="67"/>
        <end position="136"/>
    </location>
</feature>
<dbReference type="InterPro" id="IPR058625">
    <property type="entry name" value="MdtA-like_BSH"/>
</dbReference>
<dbReference type="Gene3D" id="2.40.30.170">
    <property type="match status" value="1"/>
</dbReference>
<dbReference type="PANTHER" id="PTHR30158:SF3">
    <property type="entry name" value="MULTIDRUG EFFLUX PUMP SUBUNIT ACRA-RELATED"/>
    <property type="match status" value="1"/>
</dbReference>
<dbReference type="SUPFAM" id="SSF111369">
    <property type="entry name" value="HlyD-like secretion proteins"/>
    <property type="match status" value="1"/>
</dbReference>
<dbReference type="Pfam" id="PF25967">
    <property type="entry name" value="RND-MFP_C"/>
    <property type="match status" value="1"/>
</dbReference>
<dbReference type="Gene3D" id="1.10.287.470">
    <property type="entry name" value="Helix hairpin bin"/>
    <property type="match status" value="1"/>
</dbReference>
<evidence type="ECO:0000256" key="3">
    <source>
        <dbReference type="SAM" id="MobiDB-lite"/>
    </source>
</evidence>
<evidence type="ECO:0000256" key="1">
    <source>
        <dbReference type="ARBA" id="ARBA00004196"/>
    </source>
</evidence>
<feature type="compositionally biased region" description="Low complexity" evidence="3">
    <location>
        <begin position="344"/>
        <end position="363"/>
    </location>
</feature>
<comment type="subcellular location">
    <subcellularLocation>
        <location evidence="1">Cell envelope</location>
    </subcellularLocation>
</comment>
<accession>A0ABV8P286</accession>
<proteinExistence type="inferred from homology"/>
<gene>
    <name evidence="8" type="ORF">ACFOY1_18440</name>
</gene>
<dbReference type="PANTHER" id="PTHR30158">
    <property type="entry name" value="ACRA/E-RELATED COMPONENT OF DRUG EFFLUX TRANSPORTER"/>
    <property type="match status" value="1"/>
</dbReference>
<feature type="region of interest" description="Disordered" evidence="3">
    <location>
        <begin position="334"/>
        <end position="363"/>
    </location>
</feature>
<evidence type="ECO:0000313" key="9">
    <source>
        <dbReference type="Proteomes" id="UP001595848"/>
    </source>
</evidence>
<evidence type="ECO:0000313" key="8">
    <source>
        <dbReference type="EMBL" id="MFC4202934.1"/>
    </source>
</evidence>
<evidence type="ECO:0000259" key="6">
    <source>
        <dbReference type="Pfam" id="PF25944"/>
    </source>
</evidence>
<evidence type="ECO:0000259" key="5">
    <source>
        <dbReference type="Pfam" id="PF25917"/>
    </source>
</evidence>
<dbReference type="Pfam" id="PF25917">
    <property type="entry name" value="BSH_RND"/>
    <property type="match status" value="1"/>
</dbReference>
<name>A0ABV8P286_9BURK</name>
<dbReference type="Pfam" id="PF25876">
    <property type="entry name" value="HH_MFP_RND"/>
    <property type="match status" value="1"/>
</dbReference>
<dbReference type="InterPro" id="IPR058627">
    <property type="entry name" value="MdtA-like_C"/>
</dbReference>